<evidence type="ECO:0000256" key="6">
    <source>
        <dbReference type="ARBA" id="ARBA00022741"/>
    </source>
</evidence>
<dbReference type="Gene3D" id="3.40.50.20">
    <property type="match status" value="1"/>
</dbReference>
<comment type="pathway">
    <text evidence="3 12">Purine metabolism; IMP biosynthesis via de novo pathway; N(1)-(5-phospho-D-ribosyl)glycinamide from 5-phospho-alpha-D-ribose 1-diphosphate: step 2/2.</text>
</comment>
<evidence type="ECO:0000259" key="14">
    <source>
        <dbReference type="PROSITE" id="PS50975"/>
    </source>
</evidence>
<organism evidence="15 16">
    <name type="scientific">Saccharopolyspora rhizosphaerae</name>
    <dbReference type="NCBI Taxonomy" id="2492662"/>
    <lineage>
        <taxon>Bacteria</taxon>
        <taxon>Bacillati</taxon>
        <taxon>Actinomycetota</taxon>
        <taxon>Actinomycetes</taxon>
        <taxon>Pseudonocardiales</taxon>
        <taxon>Pseudonocardiaceae</taxon>
        <taxon>Saccharopolyspora</taxon>
    </lineage>
</organism>
<evidence type="ECO:0000256" key="1">
    <source>
        <dbReference type="ARBA" id="ARBA00001936"/>
    </source>
</evidence>
<evidence type="ECO:0000256" key="7">
    <source>
        <dbReference type="ARBA" id="ARBA00022755"/>
    </source>
</evidence>
<comment type="caution">
    <text evidence="15">The sequence shown here is derived from an EMBL/GenBank/DDBJ whole genome shotgun (WGS) entry which is preliminary data.</text>
</comment>
<protein>
    <recommendedName>
        <fullName evidence="4 12">Phosphoribosylamine--glycine ligase</fullName>
        <ecNumber evidence="4 12">6.3.4.13</ecNumber>
    </recommendedName>
    <alternativeName>
        <fullName evidence="12">GARS</fullName>
    </alternativeName>
    <alternativeName>
        <fullName evidence="10 12">Glycinamide ribonucleotide synthetase</fullName>
    </alternativeName>
    <alternativeName>
        <fullName evidence="11 12">Phosphoribosylglycinamide synthetase</fullName>
    </alternativeName>
</protein>
<comment type="cofactor">
    <cofactor evidence="2">
        <name>Mg(2+)</name>
        <dbReference type="ChEBI" id="CHEBI:18420"/>
    </cofactor>
</comment>
<dbReference type="InterPro" id="IPR037123">
    <property type="entry name" value="PRibGlycinamide_synth_C_sf"/>
</dbReference>
<dbReference type="SUPFAM" id="SSF56059">
    <property type="entry name" value="Glutathione synthetase ATP-binding domain-like"/>
    <property type="match status" value="1"/>
</dbReference>
<evidence type="ECO:0000313" key="16">
    <source>
        <dbReference type="Proteomes" id="UP000274515"/>
    </source>
</evidence>
<dbReference type="InterPro" id="IPR016185">
    <property type="entry name" value="PreATP-grasp_dom_sf"/>
</dbReference>
<dbReference type="InterPro" id="IPR000115">
    <property type="entry name" value="PRibGlycinamide_synth"/>
</dbReference>
<dbReference type="InterPro" id="IPR013815">
    <property type="entry name" value="ATP_grasp_subdomain_1"/>
</dbReference>
<sequence length="420" mass="43518">MRILVIGGGGREHAIVLALSRDPSVTALACAPGNAGTAALAESYAVDVAKPDQVAELATRWKADLVVFGPETPLVAGASDAVRATGIPCFGPSRAAARIEGSKAFAKDVMVSAGVPTARSEIVDNPAKLDAALAGFGPTWVVKDDGLAAGKGVLVTSDFDAARAHAMKLLDGGHPVLLETFLDGPEASLFCLVDGTTVVPLLPAQDFKRVGDGDAGPNTGGMGAYAPLPWAPDDLVDTVVRTVVQPTVDELDRRGTPFSGLLYAGLALTSNGPQVIEFNCRFGDPETQAVLALLRTPLAQLFNAVARGELADQPELEWEPGSAVTVVLAAEGYPGRPRVDDVIQGSDLPGVLHSGTRRREDGAVVSSGGRVLSVVGTGPELAAAREQVYERVERVHLPGAHWRTDIASRAVDGGISIPRS</sequence>
<name>A0A426JJ54_9PSEU</name>
<dbReference type="Pfam" id="PF02844">
    <property type="entry name" value="GARS_N"/>
    <property type="match status" value="1"/>
</dbReference>
<evidence type="ECO:0000313" key="15">
    <source>
        <dbReference type="EMBL" id="RRO13206.1"/>
    </source>
</evidence>
<dbReference type="AlphaFoldDB" id="A0A426JJ54"/>
<keyword evidence="6 13" id="KW-0547">Nucleotide-binding</keyword>
<dbReference type="NCBIfam" id="TIGR00877">
    <property type="entry name" value="purD"/>
    <property type="match status" value="1"/>
</dbReference>
<evidence type="ECO:0000256" key="2">
    <source>
        <dbReference type="ARBA" id="ARBA00001946"/>
    </source>
</evidence>
<dbReference type="InterPro" id="IPR011761">
    <property type="entry name" value="ATP-grasp"/>
</dbReference>
<dbReference type="InterPro" id="IPR020560">
    <property type="entry name" value="PRibGlycinamide_synth_C-dom"/>
</dbReference>
<dbReference type="Gene3D" id="3.30.1490.20">
    <property type="entry name" value="ATP-grasp fold, A domain"/>
    <property type="match status" value="1"/>
</dbReference>
<keyword evidence="8 13" id="KW-0067">ATP-binding</keyword>
<dbReference type="SMART" id="SM01209">
    <property type="entry name" value="GARS_A"/>
    <property type="match status" value="1"/>
</dbReference>
<dbReference type="Gene3D" id="3.90.600.10">
    <property type="entry name" value="Phosphoribosylglycinamide synthetase, C-terminal domain"/>
    <property type="match status" value="1"/>
</dbReference>
<dbReference type="RefSeq" id="WP_125093291.1">
    <property type="nucleotide sequence ID" value="NZ_RSAA01000035.1"/>
</dbReference>
<dbReference type="UniPathway" id="UPA00074">
    <property type="reaction ID" value="UER00125"/>
</dbReference>
<dbReference type="PANTHER" id="PTHR43472:SF1">
    <property type="entry name" value="PHOSPHORIBOSYLAMINE--GLYCINE LIGASE, CHLOROPLASTIC"/>
    <property type="match status" value="1"/>
</dbReference>
<proteinExistence type="inferred from homology"/>
<keyword evidence="7 12" id="KW-0658">Purine biosynthesis</keyword>
<dbReference type="HAMAP" id="MF_00138">
    <property type="entry name" value="GARS"/>
    <property type="match status" value="1"/>
</dbReference>
<dbReference type="PROSITE" id="PS50975">
    <property type="entry name" value="ATP_GRASP"/>
    <property type="match status" value="1"/>
</dbReference>
<keyword evidence="5 12" id="KW-0436">Ligase</keyword>
<feature type="domain" description="ATP-grasp" evidence="14">
    <location>
        <begin position="107"/>
        <end position="307"/>
    </location>
</feature>
<reference evidence="15 16" key="1">
    <citation type="submission" date="2018-11" db="EMBL/GenBank/DDBJ databases">
        <title>Saccharopolyspora rhizosphaerae sp. nov., an actinomycete isolated from rhizosphere soil in Thailand.</title>
        <authorList>
            <person name="Intra B."/>
            <person name="Euanorasetr J."/>
            <person name="Take A."/>
            <person name="Inahashi Y."/>
            <person name="Mori M."/>
            <person name="Panbangred W."/>
            <person name="Matsumoto A."/>
        </authorList>
    </citation>
    <scope>NUCLEOTIDE SEQUENCE [LARGE SCALE GENOMIC DNA]</scope>
    <source>
        <strain evidence="15 16">H219</strain>
    </source>
</reference>
<dbReference type="PROSITE" id="PS00184">
    <property type="entry name" value="GARS"/>
    <property type="match status" value="1"/>
</dbReference>
<dbReference type="Pfam" id="PF02843">
    <property type="entry name" value="GARS_C"/>
    <property type="match status" value="1"/>
</dbReference>
<comment type="similarity">
    <text evidence="9 12">Belongs to the GARS family.</text>
</comment>
<dbReference type="GO" id="GO:0009113">
    <property type="term" value="P:purine nucleobase biosynthetic process"/>
    <property type="evidence" value="ECO:0007669"/>
    <property type="project" value="InterPro"/>
</dbReference>
<accession>A0A426JJ54</accession>
<evidence type="ECO:0000256" key="12">
    <source>
        <dbReference type="HAMAP-Rule" id="MF_00138"/>
    </source>
</evidence>
<dbReference type="GO" id="GO:0005524">
    <property type="term" value="F:ATP binding"/>
    <property type="evidence" value="ECO:0007669"/>
    <property type="project" value="UniProtKB-UniRule"/>
</dbReference>
<dbReference type="EMBL" id="RSAA01000035">
    <property type="protein sequence ID" value="RRO13206.1"/>
    <property type="molecule type" value="Genomic_DNA"/>
</dbReference>
<evidence type="ECO:0000256" key="8">
    <source>
        <dbReference type="ARBA" id="ARBA00022840"/>
    </source>
</evidence>
<dbReference type="SMART" id="SM01210">
    <property type="entry name" value="GARS_C"/>
    <property type="match status" value="1"/>
</dbReference>
<evidence type="ECO:0000256" key="3">
    <source>
        <dbReference type="ARBA" id="ARBA00005174"/>
    </source>
</evidence>
<dbReference type="GO" id="GO:0006189">
    <property type="term" value="P:'de novo' IMP biosynthetic process"/>
    <property type="evidence" value="ECO:0007669"/>
    <property type="project" value="UniProtKB-UniRule"/>
</dbReference>
<keyword evidence="16" id="KW-1185">Reference proteome</keyword>
<evidence type="ECO:0000256" key="11">
    <source>
        <dbReference type="ARBA" id="ARBA00042864"/>
    </source>
</evidence>
<evidence type="ECO:0000256" key="10">
    <source>
        <dbReference type="ARBA" id="ARBA00042242"/>
    </source>
</evidence>
<comment type="cofactor">
    <cofactor evidence="1">
        <name>Mn(2+)</name>
        <dbReference type="ChEBI" id="CHEBI:29035"/>
    </cofactor>
</comment>
<dbReference type="InterPro" id="IPR020559">
    <property type="entry name" value="PRibGlycinamide_synth_CS"/>
</dbReference>
<evidence type="ECO:0000256" key="4">
    <source>
        <dbReference type="ARBA" id="ARBA00013255"/>
    </source>
</evidence>
<dbReference type="SUPFAM" id="SSF51246">
    <property type="entry name" value="Rudiment single hybrid motif"/>
    <property type="match status" value="1"/>
</dbReference>
<dbReference type="Proteomes" id="UP000274515">
    <property type="component" value="Unassembled WGS sequence"/>
</dbReference>
<dbReference type="PANTHER" id="PTHR43472">
    <property type="entry name" value="PHOSPHORIBOSYLAMINE--GLYCINE LIGASE"/>
    <property type="match status" value="1"/>
</dbReference>
<evidence type="ECO:0000256" key="9">
    <source>
        <dbReference type="ARBA" id="ARBA00038345"/>
    </source>
</evidence>
<dbReference type="InterPro" id="IPR020561">
    <property type="entry name" value="PRibGlycinamid_synth_ATP-grasp"/>
</dbReference>
<dbReference type="SUPFAM" id="SSF52440">
    <property type="entry name" value="PreATP-grasp domain"/>
    <property type="match status" value="1"/>
</dbReference>
<evidence type="ECO:0000256" key="5">
    <source>
        <dbReference type="ARBA" id="ARBA00022598"/>
    </source>
</evidence>
<dbReference type="OrthoDB" id="9807240at2"/>
<dbReference type="GO" id="GO:0004637">
    <property type="term" value="F:phosphoribosylamine-glycine ligase activity"/>
    <property type="evidence" value="ECO:0007669"/>
    <property type="project" value="UniProtKB-UniRule"/>
</dbReference>
<dbReference type="Gene3D" id="3.30.470.20">
    <property type="entry name" value="ATP-grasp fold, B domain"/>
    <property type="match status" value="1"/>
</dbReference>
<dbReference type="EC" id="6.3.4.13" evidence="4 12"/>
<evidence type="ECO:0000256" key="13">
    <source>
        <dbReference type="PROSITE-ProRule" id="PRU00409"/>
    </source>
</evidence>
<gene>
    <name evidence="12 15" type="primary">purD</name>
    <name evidence="15" type="ORF">EIL87_26625</name>
</gene>
<dbReference type="InterPro" id="IPR020562">
    <property type="entry name" value="PRibGlycinamide_synth_N"/>
</dbReference>
<comment type="catalytic activity">
    <reaction evidence="12">
        <text>5-phospho-beta-D-ribosylamine + glycine + ATP = N(1)-(5-phospho-beta-D-ribosyl)glycinamide + ADP + phosphate + H(+)</text>
        <dbReference type="Rhea" id="RHEA:17453"/>
        <dbReference type="ChEBI" id="CHEBI:15378"/>
        <dbReference type="ChEBI" id="CHEBI:30616"/>
        <dbReference type="ChEBI" id="CHEBI:43474"/>
        <dbReference type="ChEBI" id="CHEBI:57305"/>
        <dbReference type="ChEBI" id="CHEBI:58681"/>
        <dbReference type="ChEBI" id="CHEBI:143788"/>
        <dbReference type="ChEBI" id="CHEBI:456216"/>
        <dbReference type="EC" id="6.3.4.13"/>
    </reaction>
</comment>
<dbReference type="InterPro" id="IPR011054">
    <property type="entry name" value="Rudment_hybrid_motif"/>
</dbReference>
<dbReference type="GO" id="GO:0046872">
    <property type="term" value="F:metal ion binding"/>
    <property type="evidence" value="ECO:0007669"/>
    <property type="project" value="InterPro"/>
</dbReference>
<dbReference type="Pfam" id="PF01071">
    <property type="entry name" value="GARS_A"/>
    <property type="match status" value="1"/>
</dbReference>